<evidence type="ECO:0000259" key="1">
    <source>
        <dbReference type="Pfam" id="PF07734"/>
    </source>
</evidence>
<proteinExistence type="predicted"/>
<feature type="domain" description="F-box associated beta-propeller type 1" evidence="1">
    <location>
        <begin position="6"/>
        <end position="94"/>
    </location>
</feature>
<name>Q9LT73_ARATH</name>
<dbReference type="AlphaFoldDB" id="Q9LT73"/>
<evidence type="ECO:0000313" key="2">
    <source>
        <dbReference type="EMBL" id="BAB02468.1"/>
    </source>
</evidence>
<dbReference type="InterPro" id="IPR006527">
    <property type="entry name" value="F-box-assoc_dom_typ1"/>
</dbReference>
<protein>
    <recommendedName>
        <fullName evidence="1">F-box associated beta-propeller type 1 domain-containing protein</fullName>
    </recommendedName>
</protein>
<dbReference type="EMBL" id="AB025624">
    <property type="protein sequence ID" value="BAB02468.1"/>
    <property type="molecule type" value="Genomic_DNA"/>
</dbReference>
<sequence length="102" mass="12073">MGHNYKIDEMTNVLSWSMVVALDLNYLRCWYGKSFLVDEEKKVLVCCDKYSRYDGTNFKNVLYIVGEDNQVRKVDLGFFSNWPFLFNYVPSLTQFQQEEEAS</sequence>
<accession>Q9LT73</accession>
<dbReference type="Pfam" id="PF07734">
    <property type="entry name" value="FBA_1"/>
    <property type="match status" value="1"/>
</dbReference>
<organism evidence="2">
    <name type="scientific">Arabidopsis thaliana</name>
    <name type="common">Mouse-ear cress</name>
    <dbReference type="NCBI Taxonomy" id="3702"/>
    <lineage>
        <taxon>Eukaryota</taxon>
        <taxon>Viridiplantae</taxon>
        <taxon>Streptophyta</taxon>
        <taxon>Embryophyta</taxon>
        <taxon>Tracheophyta</taxon>
        <taxon>Spermatophyta</taxon>
        <taxon>Magnoliopsida</taxon>
        <taxon>eudicotyledons</taxon>
        <taxon>Gunneridae</taxon>
        <taxon>Pentapetalae</taxon>
        <taxon>rosids</taxon>
        <taxon>malvids</taxon>
        <taxon>Brassicales</taxon>
        <taxon>Brassicaceae</taxon>
        <taxon>Camelineae</taxon>
        <taxon>Arabidopsis</taxon>
    </lineage>
</organism>
<reference key="2">
    <citation type="journal article" date="2000" name="Nature">
        <title>Sequence and analysis of chromosome 3 of the plant Arabidopsis thaliana.</title>
        <authorList>
            <consortium name="European Union Chromosome 3 Arabidopsis Sequencing Consortium"/>
            <consortium name="Institute for Genomic Research"/>
            <consortium name="Kazusa DNA Research Institute"/>
            <person name="Salanoubat M."/>
            <person name="Lemcke K."/>
            <person name="Rieger M."/>
            <person name="Ansorge W."/>
            <person name="Unseld M."/>
            <person name="Fartmann B."/>
            <person name="Valle G."/>
            <person name="Blocker H."/>
            <person name="Perez-Alonso M."/>
            <person name="Obermaier B."/>
            <person name="Delseny M."/>
            <person name="Boutry M."/>
            <person name="Grivell L.A."/>
            <person name="Mache R."/>
            <person name="Puigdomenech P."/>
            <person name="De Simone V."/>
            <person name="Choisne N."/>
            <person name="Artiguenave F."/>
            <person name="Robert C."/>
            <person name="Brottier P."/>
            <person name="Wincker P."/>
            <person name="Cattolico L."/>
            <person name="Weissenbach J."/>
            <person name="Saurin W."/>
            <person name="Quetier F."/>
            <person name="Schafer M."/>
            <person name="Muller-Auer S."/>
            <person name="Gabel C."/>
            <person name="Fuchs M."/>
            <person name="Benes V."/>
            <person name="Wurmbach E."/>
            <person name="Drzonek H."/>
            <person name="Erfle H."/>
            <person name="Jordan N."/>
            <person name="Bangert S."/>
            <person name="Wiedelmann R."/>
            <person name="Kranz H."/>
            <person name="Voss H."/>
            <person name="Holland R."/>
            <person name="Brandt P."/>
            <person name="Nyakatura G."/>
            <person name="Vezzi A."/>
            <person name="D'Angelo M."/>
            <person name="Pallavicini A."/>
            <person name="Toppo S."/>
            <person name="Simionati B."/>
            <person name="Conrad A."/>
            <person name="Hornischer K."/>
            <person name="Kauer G."/>
            <person name="Lohnert T.H."/>
            <person name="Nordsiek G."/>
            <person name="Reichelt J."/>
            <person name="Scharfe M."/>
            <person name="Schon O."/>
            <person name="Bargues M."/>
            <person name="Terol J."/>
            <person name="Climent J."/>
            <person name="Navarro P."/>
            <person name="Collado C."/>
            <person name="Perez-Perez A."/>
            <person name="Ottenwalder B."/>
            <person name="Duchemin D."/>
            <person name="Cooke R."/>
            <person name="Laudie M."/>
            <person name="Berger-Llauro C."/>
            <person name="Purnelle B."/>
            <person name="Masuy D."/>
            <person name="de Haan M."/>
            <person name="Maarse A.C."/>
            <person name="Alcaraz J.P."/>
            <person name="Cottet A."/>
            <person name="Casacuberta E."/>
            <person name="Monfort A."/>
            <person name="Argiriou A."/>
            <person name="flores M."/>
            <person name="Liguori R."/>
            <person name="Vitale D."/>
            <person name="Mannhaupt G."/>
            <person name="Haase D."/>
            <person name="Schoof H."/>
            <person name="Rudd S."/>
            <person name="Zaccaria P."/>
            <person name="Mewes H.W."/>
            <person name="Mayer K.F."/>
            <person name="Kaul S."/>
            <person name="Town C.D."/>
            <person name="Koo H.L."/>
            <person name="Tallon L.J."/>
            <person name="Jenkins J."/>
            <person name="Rooney T."/>
            <person name="Rizzo M."/>
            <person name="Walts A."/>
            <person name="Utterback T."/>
            <person name="Fujii C.Y."/>
            <person name="Shea T.P."/>
            <person name="Creasy T.H."/>
            <person name="Haas B."/>
            <person name="Maiti R."/>
            <person name="Wu D."/>
            <person name="Peterson J."/>
            <person name="Van Aken S."/>
            <person name="Pai G."/>
            <person name="Militscher J."/>
            <person name="Sellers P."/>
            <person name="Gill J.E."/>
            <person name="Feldblyum T.V."/>
            <person name="Preuss D."/>
            <person name="Lin X."/>
            <person name="Nierman W.C."/>
            <person name="Salzberg S.L."/>
            <person name="White O."/>
            <person name="Venter J.C."/>
            <person name="Fraser C.M."/>
            <person name="Kaneko T."/>
            <person name="Nakamura Y."/>
            <person name="Sato S."/>
            <person name="Kato T."/>
            <person name="Asamizu E."/>
            <person name="Sasamoto S."/>
            <person name="Kimura T."/>
            <person name="Idesawa K."/>
            <person name="Kawashima K."/>
            <person name="Kishida Y."/>
            <person name="Kiyokawa C."/>
            <person name="Kohara M."/>
            <person name="Matsumoto M."/>
            <person name="Matsuno A."/>
            <person name="Muraki A."/>
            <person name="Nakayama S."/>
            <person name="Nakazaki N."/>
            <person name="Shinpo S."/>
            <person name="Takeuchi C."/>
            <person name="Wada T."/>
            <person name="Watanabe A."/>
            <person name="Yamada M."/>
            <person name="Yasuda M."/>
            <person name="Tabata S."/>
        </authorList>
    </citation>
    <scope>NUCLEOTIDE SEQUENCE [LARGE SCALE GENOMIC DNA]</scope>
    <source>
        <strain>cv. Columbia</strain>
    </source>
</reference>
<reference evidence="2" key="1">
    <citation type="journal article" date="2000" name="DNA Res.">
        <title>Structural analysis of Arabidopsis thaliana chromosome 3. I. Sequence features of the regions of 4,504,864 bp covered by sixty P1 and TAC clones.</title>
        <authorList>
            <person name="Sato S."/>
            <person name="Nakamura Y."/>
            <person name="Kaneko T."/>
            <person name="Katoh T."/>
            <person name="Asamizu E."/>
            <person name="Tabata S."/>
        </authorList>
    </citation>
    <scope>NUCLEOTIDE SEQUENCE [LARGE SCALE GENOMIC DNA]</scope>
</reference>